<dbReference type="SUPFAM" id="SSF46689">
    <property type="entry name" value="Homeodomain-like"/>
    <property type="match status" value="1"/>
</dbReference>
<proteinExistence type="predicted"/>
<evidence type="ECO:0008006" key="4">
    <source>
        <dbReference type="Google" id="ProtNLM"/>
    </source>
</evidence>
<evidence type="ECO:0000256" key="1">
    <source>
        <dbReference type="SAM" id="MobiDB-lite"/>
    </source>
</evidence>
<feature type="compositionally biased region" description="Basic and acidic residues" evidence="1">
    <location>
        <begin position="92"/>
        <end position="101"/>
    </location>
</feature>
<organism evidence="2 3">
    <name type="scientific">Deinococcus ruber</name>
    <dbReference type="NCBI Taxonomy" id="1848197"/>
    <lineage>
        <taxon>Bacteria</taxon>
        <taxon>Thermotogati</taxon>
        <taxon>Deinococcota</taxon>
        <taxon>Deinococci</taxon>
        <taxon>Deinococcales</taxon>
        <taxon>Deinococcaceae</taxon>
        <taxon>Deinococcus</taxon>
    </lineage>
</organism>
<name>A0A918FA63_9DEIO</name>
<reference evidence="2" key="1">
    <citation type="journal article" date="2014" name="Int. J. Syst. Evol. Microbiol.">
        <title>Complete genome sequence of Corynebacterium casei LMG S-19264T (=DSM 44701T), isolated from a smear-ripened cheese.</title>
        <authorList>
            <consortium name="US DOE Joint Genome Institute (JGI-PGF)"/>
            <person name="Walter F."/>
            <person name="Albersmeier A."/>
            <person name="Kalinowski J."/>
            <person name="Ruckert C."/>
        </authorList>
    </citation>
    <scope>NUCLEOTIDE SEQUENCE</scope>
    <source>
        <strain evidence="2">JCM 31311</strain>
    </source>
</reference>
<evidence type="ECO:0000313" key="2">
    <source>
        <dbReference type="EMBL" id="GGR23715.1"/>
    </source>
</evidence>
<keyword evidence="3" id="KW-1185">Reference proteome</keyword>
<accession>A0A918FA63</accession>
<sequence>MPGWLPTHLTRAQLEERRLAALDWLQQDTHSYAQIAEPFGVSVHTVNSWKTRLKRKGTIQATVAPGPPSRLTPDQHAQLRTLLREGPLAYGHQDHPPRPGPDRPSLWSLVSQ</sequence>
<dbReference type="InterPro" id="IPR009057">
    <property type="entry name" value="Homeodomain-like_sf"/>
</dbReference>
<dbReference type="Proteomes" id="UP000603865">
    <property type="component" value="Unassembled WGS sequence"/>
</dbReference>
<reference evidence="2" key="2">
    <citation type="submission" date="2020-09" db="EMBL/GenBank/DDBJ databases">
        <authorList>
            <person name="Sun Q."/>
            <person name="Ohkuma M."/>
        </authorList>
    </citation>
    <scope>NUCLEOTIDE SEQUENCE</scope>
    <source>
        <strain evidence="2">JCM 31311</strain>
    </source>
</reference>
<dbReference type="EMBL" id="BMQL01000031">
    <property type="protein sequence ID" value="GGR23715.1"/>
    <property type="molecule type" value="Genomic_DNA"/>
</dbReference>
<protein>
    <recommendedName>
        <fullName evidence="4">Transposase</fullName>
    </recommendedName>
</protein>
<dbReference type="Pfam" id="PF13384">
    <property type="entry name" value="HTH_23"/>
    <property type="match status" value="1"/>
</dbReference>
<feature type="region of interest" description="Disordered" evidence="1">
    <location>
        <begin position="82"/>
        <end position="112"/>
    </location>
</feature>
<evidence type="ECO:0000313" key="3">
    <source>
        <dbReference type="Proteomes" id="UP000603865"/>
    </source>
</evidence>
<dbReference type="AlphaFoldDB" id="A0A918FA63"/>
<gene>
    <name evidence="2" type="ORF">GCM10008957_39490</name>
</gene>
<comment type="caution">
    <text evidence="2">The sequence shown here is derived from an EMBL/GenBank/DDBJ whole genome shotgun (WGS) entry which is preliminary data.</text>
</comment>